<protein>
    <submittedName>
        <fullName evidence="2">Uncharacterized protein</fullName>
    </submittedName>
</protein>
<keyword evidence="1" id="KW-0472">Membrane</keyword>
<reference evidence="2 3" key="1">
    <citation type="journal article" date="2012" name="Science">
        <title>Ecological populations of bacteria act as socially cohesive units of antibiotic production and resistance.</title>
        <authorList>
            <person name="Cordero O.X."/>
            <person name="Wildschutte H."/>
            <person name="Kirkup B."/>
            <person name="Proehl S."/>
            <person name="Ngo L."/>
            <person name="Hussain F."/>
            <person name="Le Roux F."/>
            <person name="Mincer T."/>
            <person name="Polz M.F."/>
        </authorList>
    </citation>
    <scope>NUCLEOTIDE SEQUENCE [LARGE SCALE GENOMIC DNA]</scope>
    <source>
        <strain evidence="2 3">FS-238</strain>
    </source>
</reference>
<dbReference type="AlphaFoldDB" id="A0A853R9E8"/>
<name>A0A853R9E8_9VIBR</name>
<dbReference type="RefSeq" id="WP_017044855.1">
    <property type="nucleotide sequence ID" value="NZ_AJYS02000004.1"/>
</dbReference>
<proteinExistence type="predicted"/>
<sequence length="220" mass="25444">METLTLIAKTIAIISACWAIISGVGAWKREFIGKRRIELAEEVLAGFFEVKDAIAVIRSPFASASEGSSRVKGEVESKEESELLDRGYIVFERYESRKEVFTKFQTMKYRFMASFGAESEDVFTETNKVLNSIFASSRQLATHYWQRQGRVPMNDEEFQRHLEQMRIHEGIFWDSFAEDDTIRTKLEVIQSNLEKVTKPCFEEPMTTYTWFTKKLGANES</sequence>
<dbReference type="Proteomes" id="UP000094808">
    <property type="component" value="Unassembled WGS sequence"/>
</dbReference>
<keyword evidence="1" id="KW-0812">Transmembrane</keyword>
<dbReference type="EMBL" id="AJYS02000004">
    <property type="protein sequence ID" value="OEE42453.1"/>
    <property type="molecule type" value="Genomic_DNA"/>
</dbReference>
<evidence type="ECO:0000313" key="3">
    <source>
        <dbReference type="Proteomes" id="UP000094808"/>
    </source>
</evidence>
<comment type="caution">
    <text evidence="2">The sequence shown here is derived from an EMBL/GenBank/DDBJ whole genome shotgun (WGS) entry which is preliminary data.</text>
</comment>
<organism evidence="2 3">
    <name type="scientific">Vibrio ordalii FS-238</name>
    <dbReference type="NCBI Taxonomy" id="617133"/>
    <lineage>
        <taxon>Bacteria</taxon>
        <taxon>Pseudomonadati</taxon>
        <taxon>Pseudomonadota</taxon>
        <taxon>Gammaproteobacteria</taxon>
        <taxon>Vibrionales</taxon>
        <taxon>Vibrionaceae</taxon>
        <taxon>Vibrio</taxon>
    </lineage>
</organism>
<feature type="transmembrane region" description="Helical" evidence="1">
    <location>
        <begin position="6"/>
        <end position="27"/>
    </location>
</feature>
<keyword evidence="1" id="KW-1133">Transmembrane helix</keyword>
<keyword evidence="3" id="KW-1185">Reference proteome</keyword>
<evidence type="ECO:0000256" key="1">
    <source>
        <dbReference type="SAM" id="Phobius"/>
    </source>
</evidence>
<evidence type="ECO:0000313" key="2">
    <source>
        <dbReference type="EMBL" id="OEE42453.1"/>
    </source>
</evidence>
<gene>
    <name evidence="2" type="ORF">A1QS_12045</name>
</gene>
<accession>A0A853R9E8</accession>